<evidence type="ECO:0000256" key="10">
    <source>
        <dbReference type="ARBA" id="ARBA00022990"/>
    </source>
</evidence>
<feature type="repeat" description="TPR" evidence="14">
    <location>
        <begin position="569"/>
        <end position="602"/>
    </location>
</feature>
<dbReference type="SMART" id="SM00417">
    <property type="entry name" value="H4"/>
    <property type="match status" value="1"/>
</dbReference>
<feature type="region of interest" description="Disordered" evidence="16">
    <location>
        <begin position="286"/>
        <end position="321"/>
    </location>
</feature>
<reference evidence="18 19" key="1">
    <citation type="submission" date="2022-05" db="EMBL/GenBank/DDBJ databases">
        <authorList>
            <consortium name="Genoscope - CEA"/>
            <person name="William W."/>
        </authorList>
    </citation>
    <scope>NUCLEOTIDE SEQUENCE [LARGE SCALE GENOMIC DNA]</scope>
</reference>
<evidence type="ECO:0000256" key="14">
    <source>
        <dbReference type="PROSITE-ProRule" id="PRU00339"/>
    </source>
</evidence>
<feature type="compositionally biased region" description="Basic and acidic residues" evidence="16">
    <location>
        <begin position="716"/>
        <end position="728"/>
    </location>
</feature>
<dbReference type="InterPro" id="IPR019734">
    <property type="entry name" value="TPR_rpt"/>
</dbReference>
<dbReference type="GO" id="GO:0000786">
    <property type="term" value="C:nucleosome"/>
    <property type="evidence" value="ECO:0007669"/>
    <property type="project" value="UniProtKB-KW"/>
</dbReference>
<dbReference type="SMART" id="SM00028">
    <property type="entry name" value="TPR"/>
    <property type="match status" value="2"/>
</dbReference>
<evidence type="ECO:0000256" key="6">
    <source>
        <dbReference type="ARBA" id="ARBA00022454"/>
    </source>
</evidence>
<evidence type="ECO:0000256" key="9">
    <source>
        <dbReference type="ARBA" id="ARBA00022803"/>
    </source>
</evidence>
<evidence type="ECO:0000256" key="7">
    <source>
        <dbReference type="ARBA" id="ARBA00022481"/>
    </source>
</evidence>
<comment type="subcellular location">
    <subcellularLocation>
        <location evidence="3">Chromosome</location>
    </subcellularLocation>
    <subcellularLocation>
        <location evidence="2">Nucleus</location>
    </subcellularLocation>
</comment>
<feature type="region of interest" description="Disordered" evidence="16">
    <location>
        <begin position="655"/>
        <end position="752"/>
    </location>
</feature>
<evidence type="ECO:0000313" key="18">
    <source>
        <dbReference type="EMBL" id="CAH3115831.1"/>
    </source>
</evidence>
<keyword evidence="12 15" id="KW-0539">Nucleus</keyword>
<dbReference type="FunFam" id="1.10.20.10:FF:000002">
    <property type="entry name" value="Histone H4"/>
    <property type="match status" value="1"/>
</dbReference>
<dbReference type="Gene3D" id="1.10.20.10">
    <property type="entry name" value="Histone, subunit A"/>
    <property type="match status" value="1"/>
</dbReference>
<dbReference type="GO" id="GO:0042393">
    <property type="term" value="F:histone binding"/>
    <property type="evidence" value="ECO:0007669"/>
    <property type="project" value="TreeGrafter"/>
</dbReference>
<evidence type="ECO:0000256" key="5">
    <source>
        <dbReference type="ARBA" id="ARBA00008402"/>
    </source>
</evidence>
<dbReference type="PANTHER" id="PTHR15081">
    <property type="entry name" value="NUCLEAR AUTOANTIGENIC SPERM PROTEIN NASP -RELATED"/>
    <property type="match status" value="1"/>
</dbReference>
<dbReference type="SMART" id="SM00803">
    <property type="entry name" value="TAF"/>
    <property type="match status" value="1"/>
</dbReference>
<accession>A0AAU9WJH5</accession>
<evidence type="ECO:0000256" key="16">
    <source>
        <dbReference type="SAM" id="MobiDB-lite"/>
    </source>
</evidence>
<name>A0AAU9WJH5_9CNID</name>
<dbReference type="GO" id="GO:0005654">
    <property type="term" value="C:nucleoplasm"/>
    <property type="evidence" value="ECO:0007669"/>
    <property type="project" value="TreeGrafter"/>
</dbReference>
<comment type="similarity">
    <text evidence="4 15">Belongs to the histone H4 family.</text>
</comment>
<evidence type="ECO:0000256" key="11">
    <source>
        <dbReference type="ARBA" id="ARBA00023125"/>
    </source>
</evidence>
<gene>
    <name evidence="18" type="ORF">PMEA_00006789</name>
</gene>
<dbReference type="PANTHER" id="PTHR15081:SF1">
    <property type="entry name" value="NUCLEAR AUTOANTIGENIC SPERM PROTEIN"/>
    <property type="match status" value="1"/>
</dbReference>
<proteinExistence type="inferred from homology"/>
<evidence type="ECO:0000259" key="17">
    <source>
        <dbReference type="SMART" id="SM00803"/>
    </source>
</evidence>
<dbReference type="InterPro" id="IPR051730">
    <property type="entry name" value="NASP-like"/>
</dbReference>
<comment type="similarity">
    <text evidence="5">Belongs to the NASP family.</text>
</comment>
<keyword evidence="8" id="KW-0677">Repeat</keyword>
<evidence type="ECO:0000256" key="4">
    <source>
        <dbReference type="ARBA" id="ARBA00006564"/>
    </source>
</evidence>
<protein>
    <recommendedName>
        <fullName evidence="15">Histone H4</fullName>
    </recommendedName>
</protein>
<dbReference type="GO" id="GO:0034080">
    <property type="term" value="P:CENP-A containing chromatin assembly"/>
    <property type="evidence" value="ECO:0007669"/>
    <property type="project" value="TreeGrafter"/>
</dbReference>
<feature type="compositionally biased region" description="Basic and acidic residues" evidence="16">
    <location>
        <begin position="359"/>
        <end position="437"/>
    </location>
</feature>
<dbReference type="InterPro" id="IPR004823">
    <property type="entry name" value="TAF_TATA-bd_Histone-like_dom"/>
</dbReference>
<dbReference type="EMBL" id="CALNXJ010000015">
    <property type="protein sequence ID" value="CAH3115831.1"/>
    <property type="molecule type" value="Genomic_DNA"/>
</dbReference>
<dbReference type="GO" id="GO:0003677">
    <property type="term" value="F:DNA binding"/>
    <property type="evidence" value="ECO:0007669"/>
    <property type="project" value="UniProtKB-KW"/>
</dbReference>
<evidence type="ECO:0000256" key="8">
    <source>
        <dbReference type="ARBA" id="ARBA00022737"/>
    </source>
</evidence>
<comment type="caution">
    <text evidence="18">The sequence shown here is derived from an EMBL/GenBank/DDBJ whole genome shotgun (WGS) entry which is preliminary data.</text>
</comment>
<keyword evidence="11 15" id="KW-0238">DNA-binding</keyword>
<feature type="compositionally biased region" description="Acidic residues" evidence="16">
    <location>
        <begin position="485"/>
        <end position="496"/>
    </location>
</feature>
<keyword evidence="10" id="KW-0007">Acetylation</keyword>
<evidence type="ECO:0000313" key="19">
    <source>
        <dbReference type="Proteomes" id="UP001159428"/>
    </source>
</evidence>
<dbReference type="Pfam" id="PF15511">
    <property type="entry name" value="CENP-T_C"/>
    <property type="match status" value="1"/>
</dbReference>
<dbReference type="Pfam" id="PF10516">
    <property type="entry name" value="SHNi-TPR"/>
    <property type="match status" value="1"/>
</dbReference>
<dbReference type="SUPFAM" id="SSF48452">
    <property type="entry name" value="TPR-like"/>
    <property type="match status" value="1"/>
</dbReference>
<dbReference type="GO" id="GO:0030527">
    <property type="term" value="F:structural constituent of chromatin"/>
    <property type="evidence" value="ECO:0007669"/>
    <property type="project" value="InterPro"/>
</dbReference>
<dbReference type="GO" id="GO:0006335">
    <property type="term" value="P:DNA replication-dependent chromatin assembly"/>
    <property type="evidence" value="ECO:0007669"/>
    <property type="project" value="TreeGrafter"/>
</dbReference>
<dbReference type="PRINTS" id="PR00623">
    <property type="entry name" value="HISTONEH4"/>
</dbReference>
<keyword evidence="13 15" id="KW-0544">Nucleosome core</keyword>
<evidence type="ECO:0000256" key="15">
    <source>
        <dbReference type="RuleBase" id="RU000528"/>
    </source>
</evidence>
<comment type="function">
    <text evidence="1 15">Core component of nucleosome. Nucleosomes wrap and compact DNA into chromatin, limiting DNA accessibility to the cellular machineries which require DNA as a template. Histones thereby play a central role in transcription regulation, DNA repair, DNA replication and chromosomal stability. DNA accessibility is regulated via a complex set of post-translational modifications of histones, also called histone code, and nucleosome remodeling.</text>
</comment>
<dbReference type="SUPFAM" id="SSF47113">
    <property type="entry name" value="Histone-fold"/>
    <property type="match status" value="1"/>
</dbReference>
<feature type="compositionally biased region" description="Acidic residues" evidence="16">
    <location>
        <begin position="452"/>
        <end position="477"/>
    </location>
</feature>
<dbReference type="PROSITE" id="PS00047">
    <property type="entry name" value="HISTONE_H4"/>
    <property type="match status" value="1"/>
</dbReference>
<feature type="compositionally biased region" description="Polar residues" evidence="16">
    <location>
        <begin position="743"/>
        <end position="752"/>
    </location>
</feature>
<dbReference type="CDD" id="cd22912">
    <property type="entry name" value="HFD_H4"/>
    <property type="match status" value="1"/>
</dbReference>
<dbReference type="InterPro" id="IPR019544">
    <property type="entry name" value="Tetratricopeptide_SHNi-TPR_dom"/>
</dbReference>
<feature type="domain" description="TATA box binding protein associated factor (TAF) histone-like fold" evidence="17">
    <location>
        <begin position="28"/>
        <end position="93"/>
    </location>
</feature>
<dbReference type="InterPro" id="IPR011990">
    <property type="entry name" value="TPR-like_helical_dom_sf"/>
</dbReference>
<dbReference type="Proteomes" id="UP001159428">
    <property type="component" value="Unassembled WGS sequence"/>
</dbReference>
<sequence>MSGRGKGGKGLGKGGAKRHRKILRDNIQGITKPAIRRLARRGGVKRISGLIYEETRGVLKVFLENVIRDAVTYTEHAKRKTVTAMDVVYALKRQGRTLYGFGGAGAEIIGGNEVTDHDFPFRLFICSKYSLDVRKSTSLCDCDTGKKFFQLLVITDSQLKVTGKDSCLLVVTSSVARQLKDLSTQIFEYMILSNLVNLVFSKYSFLNLGFLMMFSSDEVSKLMGKGRRHLVCNEVVQAVKCFEEATQKLDGKYGTGADECGEAYLFFGKALLELARAENGVLGNALKDAEPKSEESSDEDEEKMGAVGPKISEMSPSAKDKIREDVQDAMAEKKDGKWQKFFMNGVKEKDNEQDETAAEETKTEKETKSEEEPKEKAVEEKEADKDGDKGTDKDEKEEKKGATEKKESEGAEKDAEEGKKWNEEAKEDEGGRKKEGAEEGEENTEEGKKAEEDDEAGDEDDDEDDDEDMEGVEEGTEGEGKADGDQEGEEQEEEVDVPTMQLAWEFLELARIVFGRQENKEAQLNLAEVHLKLGEIKLEQEQFVNAVEEFQSCLDLQTKHLEADDRLIAETSYSMGLAYSLQPNYSKAHEFFSKALECIKLKTSKLEARVAEWESKSKGKGKASDKDPCVVDRKELEELQNLYPEIKARVDDAQEMMNSAPKEPDSETTEGFGTSGTKDVPATTIPIKQTATLIQVRRKRKPEEESGSSGAQDTEVPVKKARQEEEPPKPVPTVTENGHDPSGNGTATSEQK</sequence>
<dbReference type="PROSITE" id="PS50005">
    <property type="entry name" value="TPR"/>
    <property type="match status" value="2"/>
</dbReference>
<dbReference type="InterPro" id="IPR001951">
    <property type="entry name" value="Histone_H4"/>
</dbReference>
<keyword evidence="7" id="KW-0488">Methylation</keyword>
<evidence type="ECO:0000256" key="3">
    <source>
        <dbReference type="ARBA" id="ARBA00004286"/>
    </source>
</evidence>
<keyword evidence="19" id="KW-1185">Reference proteome</keyword>
<evidence type="ECO:0000256" key="13">
    <source>
        <dbReference type="ARBA" id="ARBA00023269"/>
    </source>
</evidence>
<dbReference type="InterPro" id="IPR035425">
    <property type="entry name" value="CENP-T/H4_C"/>
</dbReference>
<feature type="region of interest" description="Disordered" evidence="16">
    <location>
        <begin position="344"/>
        <end position="496"/>
    </location>
</feature>
<dbReference type="Gene3D" id="1.25.40.10">
    <property type="entry name" value="Tetratricopeptide repeat domain"/>
    <property type="match status" value="1"/>
</dbReference>
<comment type="subunit">
    <text evidence="15">The nucleosome is a histone octamer containing two molecules each of H2A, H2B, H3 and H4 assembled in one H3-H4 heterotetramer and two H2A-H2B heterodimers. The octamer wraps approximately 147 bp of DNA.</text>
</comment>
<evidence type="ECO:0000256" key="2">
    <source>
        <dbReference type="ARBA" id="ARBA00004123"/>
    </source>
</evidence>
<dbReference type="InterPro" id="IPR009072">
    <property type="entry name" value="Histone-fold"/>
</dbReference>
<dbReference type="InterPro" id="IPR019809">
    <property type="entry name" value="Histone_H4_CS"/>
</dbReference>
<feature type="repeat" description="TPR" evidence="14">
    <location>
        <begin position="527"/>
        <end position="560"/>
    </location>
</feature>
<keyword evidence="6 15" id="KW-0158">Chromosome</keyword>
<dbReference type="AlphaFoldDB" id="A0AAU9WJH5"/>
<dbReference type="GO" id="GO:0046982">
    <property type="term" value="F:protein heterodimerization activity"/>
    <property type="evidence" value="ECO:0007669"/>
    <property type="project" value="InterPro"/>
</dbReference>
<organism evidence="18 19">
    <name type="scientific">Pocillopora meandrina</name>
    <dbReference type="NCBI Taxonomy" id="46732"/>
    <lineage>
        <taxon>Eukaryota</taxon>
        <taxon>Metazoa</taxon>
        <taxon>Cnidaria</taxon>
        <taxon>Anthozoa</taxon>
        <taxon>Hexacorallia</taxon>
        <taxon>Scleractinia</taxon>
        <taxon>Astrocoeniina</taxon>
        <taxon>Pocilloporidae</taxon>
        <taxon>Pocillopora</taxon>
    </lineage>
</organism>
<keyword evidence="9 14" id="KW-0802">TPR repeat</keyword>
<evidence type="ECO:0000256" key="12">
    <source>
        <dbReference type="ARBA" id="ARBA00023242"/>
    </source>
</evidence>
<evidence type="ECO:0000256" key="1">
    <source>
        <dbReference type="ARBA" id="ARBA00002001"/>
    </source>
</evidence>